<evidence type="ECO:0000256" key="2">
    <source>
        <dbReference type="ARBA" id="ARBA00005180"/>
    </source>
</evidence>
<gene>
    <name evidence="11" type="primary">SPOSA6832_04462</name>
</gene>
<evidence type="ECO:0000256" key="8">
    <source>
        <dbReference type="ARBA" id="ARBA00022741"/>
    </source>
</evidence>
<protein>
    <recommendedName>
        <fullName evidence="4">uracil phosphoribosyltransferase</fullName>
        <ecNumber evidence="4">2.4.2.9</ecNumber>
    </recommendedName>
</protein>
<dbReference type="FunFam" id="3.40.50.2020:FF:000023">
    <property type="entry name" value="Probable uracil phosphoribosyltransferase"/>
    <property type="match status" value="1"/>
</dbReference>
<dbReference type="OrthoDB" id="106623at2759"/>
<dbReference type="AlphaFoldDB" id="A0A0D6ES96"/>
<name>A0A0D6ES96_SPOSA</name>
<evidence type="ECO:0000259" key="10">
    <source>
        <dbReference type="Pfam" id="PF14681"/>
    </source>
</evidence>
<evidence type="ECO:0000256" key="4">
    <source>
        <dbReference type="ARBA" id="ARBA00011894"/>
    </source>
</evidence>
<keyword evidence="7" id="KW-0808">Transferase</keyword>
<dbReference type="NCBIfam" id="NF001097">
    <property type="entry name" value="PRK00129.1"/>
    <property type="match status" value="1"/>
</dbReference>
<keyword evidence="5" id="KW-0021">Allosteric enzyme</keyword>
<dbReference type="EMBL" id="CENE01000031">
    <property type="protein sequence ID" value="CEQ42646.1"/>
    <property type="molecule type" value="Genomic_DNA"/>
</dbReference>
<organism evidence="11 12">
    <name type="scientific">Sporidiobolus salmonicolor</name>
    <name type="common">Yeast-like fungus</name>
    <name type="synonym">Sporobolomyces salmonicolor</name>
    <dbReference type="NCBI Taxonomy" id="5005"/>
    <lineage>
        <taxon>Eukaryota</taxon>
        <taxon>Fungi</taxon>
        <taxon>Dikarya</taxon>
        <taxon>Basidiomycota</taxon>
        <taxon>Pucciniomycotina</taxon>
        <taxon>Microbotryomycetes</taxon>
        <taxon>Sporidiobolales</taxon>
        <taxon>Sporidiobolaceae</taxon>
        <taxon>Sporobolomyces</taxon>
    </lineage>
</organism>
<feature type="domain" description="Phosphoribosyltransferase" evidence="10">
    <location>
        <begin position="62"/>
        <end position="222"/>
    </location>
</feature>
<evidence type="ECO:0000256" key="7">
    <source>
        <dbReference type="ARBA" id="ARBA00022679"/>
    </source>
</evidence>
<evidence type="ECO:0000256" key="1">
    <source>
        <dbReference type="ARBA" id="ARBA00001946"/>
    </source>
</evidence>
<dbReference type="GO" id="GO:0004845">
    <property type="term" value="F:uracil phosphoribosyltransferase activity"/>
    <property type="evidence" value="ECO:0007669"/>
    <property type="project" value="UniProtKB-EC"/>
</dbReference>
<keyword evidence="8" id="KW-0547">Nucleotide-binding</keyword>
<comment type="pathway">
    <text evidence="2">Pyrimidine metabolism; UMP biosynthesis via salvage pathway; UMP from uracil: step 1/1.</text>
</comment>
<comment type="cofactor">
    <cofactor evidence="1">
        <name>Mg(2+)</name>
        <dbReference type="ChEBI" id="CHEBI:18420"/>
    </cofactor>
</comment>
<evidence type="ECO:0000313" key="12">
    <source>
        <dbReference type="Proteomes" id="UP000243876"/>
    </source>
</evidence>
<evidence type="ECO:0000256" key="3">
    <source>
        <dbReference type="ARBA" id="ARBA00009516"/>
    </source>
</evidence>
<dbReference type="InterPro" id="IPR029057">
    <property type="entry name" value="PRTase-like"/>
</dbReference>
<dbReference type="EC" id="2.4.2.9" evidence="4"/>
<comment type="similarity">
    <text evidence="3">Belongs to the UPRTase family.</text>
</comment>
<evidence type="ECO:0000256" key="9">
    <source>
        <dbReference type="ARBA" id="ARBA00023134"/>
    </source>
</evidence>
<keyword evidence="12" id="KW-1185">Reference proteome</keyword>
<accession>A0A0D6ES96</accession>
<keyword evidence="6" id="KW-0328">Glycosyltransferase</keyword>
<dbReference type="GO" id="GO:0005525">
    <property type="term" value="F:GTP binding"/>
    <property type="evidence" value="ECO:0007669"/>
    <property type="project" value="UniProtKB-KW"/>
</dbReference>
<evidence type="ECO:0000256" key="5">
    <source>
        <dbReference type="ARBA" id="ARBA00022533"/>
    </source>
</evidence>
<dbReference type="InterPro" id="IPR000836">
    <property type="entry name" value="PRTase_dom"/>
</dbReference>
<dbReference type="SUPFAM" id="SSF53271">
    <property type="entry name" value="PRTase-like"/>
    <property type="match status" value="1"/>
</dbReference>
<reference evidence="12" key="1">
    <citation type="submission" date="2015-02" db="EMBL/GenBank/DDBJ databases">
        <authorList>
            <person name="Gon?alves P."/>
        </authorList>
    </citation>
    <scope>NUCLEOTIDE SEQUENCE [LARGE SCALE GENOMIC DNA]</scope>
</reference>
<dbReference type="Gene3D" id="3.40.50.2020">
    <property type="match status" value="1"/>
</dbReference>
<proteinExistence type="inferred from homology"/>
<dbReference type="Proteomes" id="UP000243876">
    <property type="component" value="Unassembled WGS sequence"/>
</dbReference>
<keyword evidence="9" id="KW-0342">GTP-binding</keyword>
<evidence type="ECO:0000256" key="6">
    <source>
        <dbReference type="ARBA" id="ARBA00022676"/>
    </source>
</evidence>
<dbReference type="Pfam" id="PF14681">
    <property type="entry name" value="UPRTase"/>
    <property type="match status" value="1"/>
</dbReference>
<dbReference type="CDD" id="cd06223">
    <property type="entry name" value="PRTases_typeI"/>
    <property type="match status" value="1"/>
</dbReference>
<dbReference type="GO" id="GO:0008655">
    <property type="term" value="P:pyrimidine-containing compound salvage"/>
    <property type="evidence" value="ECO:0007669"/>
    <property type="project" value="UniProtKB-ARBA"/>
</dbReference>
<evidence type="ECO:0000313" key="11">
    <source>
        <dbReference type="EMBL" id="CEQ42646.1"/>
    </source>
</evidence>
<sequence>MATTSHTAVCHDNLPSNAFALPRTNQLAALLTIIRDKNTARGDFIFYSDRLNHLPVVDKSLEYKGVGFEGKICGVSIMRAGEAMEAGLRECCRETGPNAGTTSLRRAVRIGKILIQRDEETAQAKLFYAKLPDDIASRYCLLLDPMLATGGSAIKAIEVLIDHGVPQERIIFLNLVASPEGLQSMYAAYPKVKIVTAWVDESLNEQKYIVPGLGDFGDRYFTSN</sequence>